<dbReference type="OMA" id="QYVAHVE"/>
<evidence type="ECO:0000256" key="9">
    <source>
        <dbReference type="RuleBase" id="RU003707"/>
    </source>
</evidence>
<dbReference type="SUPFAM" id="SSF52096">
    <property type="entry name" value="ClpP/crotonase"/>
    <property type="match status" value="1"/>
</dbReference>
<comment type="similarity">
    <text evidence="3 9">Belongs to the enoyl-CoA hydratase/isomerase family.</text>
</comment>
<dbReference type="Gramene" id="Kaladp0068s0122.1.v1.1">
    <property type="protein sequence ID" value="Kaladp0068s0122.1.v1.1"/>
    <property type="gene ID" value="Kaladp0068s0122.v1.1"/>
</dbReference>
<dbReference type="PROSITE" id="PS00166">
    <property type="entry name" value="ENOYL_COA_HYDRATASE"/>
    <property type="match status" value="1"/>
</dbReference>
<evidence type="ECO:0000256" key="2">
    <source>
        <dbReference type="ARBA" id="ARBA00005005"/>
    </source>
</evidence>
<dbReference type="CDD" id="cd06558">
    <property type="entry name" value="crotonase-like"/>
    <property type="match status" value="1"/>
</dbReference>
<keyword evidence="11" id="KW-1185">Reference proteome</keyword>
<proteinExistence type="inferred from homology"/>
<keyword evidence="6" id="KW-0443">Lipid metabolism</keyword>
<protein>
    <submittedName>
        <fullName evidence="10">Uncharacterized protein</fullName>
    </submittedName>
</protein>
<evidence type="ECO:0000256" key="1">
    <source>
        <dbReference type="ARBA" id="ARBA00004275"/>
    </source>
</evidence>
<dbReference type="InterPro" id="IPR018376">
    <property type="entry name" value="Enoyl-CoA_hyd/isom_CS"/>
</dbReference>
<dbReference type="InterPro" id="IPR001753">
    <property type="entry name" value="Enoyl-CoA_hydra/iso"/>
</dbReference>
<sequence length="312" mass="34051">MESSSFKTLQSSPANPAGSGVFHLLLNRPTHRNALSRDFFSEFPKALSLLDQNPEVRVIVLSGAGHHFCSGIDLSTLGNITYSPGSEADRGRSAERLRRDIKFLQDAITSIEQCRKPVIAAIQGACIGGGIDLITACDVRYCSEDAFFSVKEVDLAIVADLGTLQRLPTIVGFGNAMELALTGRRFTGLEAKELGLVSQVFKSREEMDRAVMAVAQGIASKSPLAVTGTKAVLLKGRDYSVDQGLDYVATWNSAMIISDDLKEAIAAHVQKRKPLFAKLCNSLKTSITSHHERVCLTWERYCKLLIKDNFLS</sequence>
<dbReference type="EnsemblPlants" id="Kaladp0068s0122.1.v1.1">
    <property type="protein sequence ID" value="Kaladp0068s0122.1.v1.1"/>
    <property type="gene ID" value="Kaladp0068s0122.v1.1"/>
</dbReference>
<evidence type="ECO:0000256" key="4">
    <source>
        <dbReference type="ARBA" id="ARBA00022832"/>
    </source>
</evidence>
<keyword evidence="5" id="KW-0007">Acetylation</keyword>
<dbReference type="Gene3D" id="3.90.226.10">
    <property type="entry name" value="2-enoyl-CoA Hydratase, Chain A, domain 1"/>
    <property type="match status" value="1"/>
</dbReference>
<comment type="pathway">
    <text evidence="2">Lipid metabolism; fatty acid beta-oxidation.</text>
</comment>
<name>A0A7N0UJC4_KALFE</name>
<dbReference type="InterPro" id="IPR029045">
    <property type="entry name" value="ClpP/crotonase-like_dom_sf"/>
</dbReference>
<evidence type="ECO:0000256" key="8">
    <source>
        <dbReference type="ARBA" id="ARBA00023235"/>
    </source>
</evidence>
<accession>A0A7N0UJC4</accession>
<evidence type="ECO:0000313" key="10">
    <source>
        <dbReference type="EnsemblPlants" id="Kaladp0068s0122.1.v1.1"/>
    </source>
</evidence>
<keyword evidence="8" id="KW-0413">Isomerase</keyword>
<dbReference type="InterPro" id="IPR014748">
    <property type="entry name" value="Enoyl-CoA_hydra_C"/>
</dbReference>
<reference evidence="10" key="1">
    <citation type="submission" date="2021-01" db="UniProtKB">
        <authorList>
            <consortium name="EnsemblPlants"/>
        </authorList>
    </citation>
    <scope>IDENTIFICATION</scope>
</reference>
<dbReference type="GO" id="GO:0005777">
    <property type="term" value="C:peroxisome"/>
    <property type="evidence" value="ECO:0007669"/>
    <property type="project" value="UniProtKB-SubCell"/>
</dbReference>
<dbReference type="GO" id="GO:0006635">
    <property type="term" value="P:fatty acid beta-oxidation"/>
    <property type="evidence" value="ECO:0007669"/>
    <property type="project" value="UniProtKB-UniPathway"/>
</dbReference>
<evidence type="ECO:0000256" key="7">
    <source>
        <dbReference type="ARBA" id="ARBA00023140"/>
    </source>
</evidence>
<dbReference type="NCBIfam" id="NF004794">
    <property type="entry name" value="PRK06142.1"/>
    <property type="match status" value="1"/>
</dbReference>
<dbReference type="Proteomes" id="UP000594263">
    <property type="component" value="Unplaced"/>
</dbReference>
<keyword evidence="4" id="KW-0276">Fatty acid metabolism</keyword>
<dbReference type="UniPathway" id="UPA00659"/>
<dbReference type="PANTHER" id="PTHR43149">
    <property type="entry name" value="ENOYL-COA HYDRATASE"/>
    <property type="match status" value="1"/>
</dbReference>
<dbReference type="InterPro" id="IPR045002">
    <property type="entry name" value="Ech1-like"/>
</dbReference>
<evidence type="ECO:0000313" key="11">
    <source>
        <dbReference type="Proteomes" id="UP000594263"/>
    </source>
</evidence>
<dbReference type="Pfam" id="PF00378">
    <property type="entry name" value="ECH_1"/>
    <property type="match status" value="1"/>
</dbReference>
<dbReference type="GO" id="GO:0051750">
    <property type="term" value="F:delta(3,5)-delta(2,4)-dienoyl-CoA isomerase activity"/>
    <property type="evidence" value="ECO:0007669"/>
    <property type="project" value="EnsemblPlants"/>
</dbReference>
<comment type="subcellular location">
    <subcellularLocation>
        <location evidence="1">Peroxisome</location>
    </subcellularLocation>
</comment>
<dbReference type="AlphaFoldDB" id="A0A7N0UJC4"/>
<dbReference type="Gene3D" id="1.10.12.10">
    <property type="entry name" value="Lyase 2-enoyl-coa Hydratase, Chain A, domain 2"/>
    <property type="match status" value="1"/>
</dbReference>
<dbReference type="PANTHER" id="PTHR43149:SF1">
    <property type="entry name" value="DELTA(3,5)-DELTA(2,4)-DIENOYL-COA ISOMERASE, MITOCHONDRIAL"/>
    <property type="match status" value="1"/>
</dbReference>
<dbReference type="FunFam" id="1.10.12.10:FF:000004">
    <property type="entry name" value="Delta3,5-delta2,4-dienoyl-CoA isomerase"/>
    <property type="match status" value="1"/>
</dbReference>
<dbReference type="FunFam" id="3.90.226.10:FF:000024">
    <property type="entry name" value="Delta3,5-delta2,4-dienoyl-CoA isomerase"/>
    <property type="match status" value="1"/>
</dbReference>
<evidence type="ECO:0000256" key="6">
    <source>
        <dbReference type="ARBA" id="ARBA00023098"/>
    </source>
</evidence>
<organism evidence="10 11">
    <name type="scientific">Kalanchoe fedtschenkoi</name>
    <name type="common">Lavender scallops</name>
    <name type="synonym">South American air plant</name>
    <dbReference type="NCBI Taxonomy" id="63787"/>
    <lineage>
        <taxon>Eukaryota</taxon>
        <taxon>Viridiplantae</taxon>
        <taxon>Streptophyta</taxon>
        <taxon>Embryophyta</taxon>
        <taxon>Tracheophyta</taxon>
        <taxon>Spermatophyta</taxon>
        <taxon>Magnoliopsida</taxon>
        <taxon>eudicotyledons</taxon>
        <taxon>Gunneridae</taxon>
        <taxon>Pentapetalae</taxon>
        <taxon>Saxifragales</taxon>
        <taxon>Crassulaceae</taxon>
        <taxon>Kalanchoe</taxon>
    </lineage>
</organism>
<keyword evidence="7" id="KW-0576">Peroxisome</keyword>
<evidence type="ECO:0000256" key="3">
    <source>
        <dbReference type="ARBA" id="ARBA00005254"/>
    </source>
</evidence>
<evidence type="ECO:0000256" key="5">
    <source>
        <dbReference type="ARBA" id="ARBA00022990"/>
    </source>
</evidence>